<dbReference type="RefSeq" id="WP_166698206.1">
    <property type="nucleotide sequence ID" value="NZ_JAAQTL010000001.1"/>
</dbReference>
<dbReference type="SUPFAM" id="SSF53474">
    <property type="entry name" value="alpha/beta-Hydrolases"/>
    <property type="match status" value="1"/>
</dbReference>
<dbReference type="EMBL" id="JAAQTL010000001">
    <property type="protein sequence ID" value="NID14495.1"/>
    <property type="molecule type" value="Genomic_DNA"/>
</dbReference>
<feature type="region of interest" description="Disordered" evidence="1">
    <location>
        <begin position="493"/>
        <end position="513"/>
    </location>
</feature>
<name>A0A7X5TNZ5_9GAMM</name>
<comment type="caution">
    <text evidence="2">The sequence shown here is derived from an EMBL/GenBank/DDBJ whole genome shotgun (WGS) entry which is preliminary data.</text>
</comment>
<dbReference type="InterPro" id="IPR029058">
    <property type="entry name" value="AB_hydrolase_fold"/>
</dbReference>
<gene>
    <name evidence="2" type="ORF">HBF32_03335</name>
</gene>
<dbReference type="Proteomes" id="UP000518878">
    <property type="component" value="Unassembled WGS sequence"/>
</dbReference>
<accession>A0A7X5TNZ5</accession>
<evidence type="ECO:0000313" key="2">
    <source>
        <dbReference type="EMBL" id="NID14495.1"/>
    </source>
</evidence>
<sequence length="525" mass="57395">MPELHEQEKDHYLVSANGRLGNPPQSAVSEVVRILDLAIGQAPEKGLVIHFHGGLVAREYALNDIAARLAPRYARAGAYPLFFVWESGLKEAILNNRQDLLKDPAFRELVKKVSEWVLKKVSFSGGISFKGTGGRSIDDEDTFRAEYDQWFDGQRDAPPVEDADIAGAPGATARAAAGEPNIDLLASDIEQQLDNDPAFKQAMAEAFNAANPPQVDVSTKGAGTTKRAAVLHLSQDALDEMFPPDVPAAEGQVKTRGFFTWAKVAYFVAKIVIAVVKRFRAGRDHGVYCTIVEEVMRSAFGGLLGAAVWNAMKKDTKDSFDQGPDTCGYLVVQKLKAMEDEGKRFKKITLIGHSTGAIYICNFLDAAKAAGLETPVRVVFLAPAITCERFAAAIHVHEATYLQDFRMFAMHDTRETADQMFRPLYTHSLLYFVSGLLEGSVSPSGRWTGTLDMPLVGMERFFTGKTFDNDASVKRVRSFLNAKPQRMVWSKAAGAGPGLNSDSGRHGDFDNDAPTLTSLEDIIKG</sequence>
<proteinExistence type="predicted"/>
<evidence type="ECO:0000313" key="3">
    <source>
        <dbReference type="Proteomes" id="UP000518878"/>
    </source>
</evidence>
<protein>
    <submittedName>
        <fullName evidence="2">DUF1749 domain-containing protein</fullName>
    </submittedName>
</protein>
<dbReference type="AlphaFoldDB" id="A0A7X5TNZ5"/>
<keyword evidence="3" id="KW-1185">Reference proteome</keyword>
<organism evidence="2 3">
    <name type="scientific">Luteibacter yeojuensis</name>
    <dbReference type="NCBI Taxonomy" id="345309"/>
    <lineage>
        <taxon>Bacteria</taxon>
        <taxon>Pseudomonadati</taxon>
        <taxon>Pseudomonadota</taxon>
        <taxon>Gammaproteobacteria</taxon>
        <taxon>Lysobacterales</taxon>
        <taxon>Rhodanobacteraceae</taxon>
        <taxon>Luteibacter</taxon>
    </lineage>
</organism>
<evidence type="ECO:0000256" key="1">
    <source>
        <dbReference type="SAM" id="MobiDB-lite"/>
    </source>
</evidence>
<reference evidence="2 3" key="1">
    <citation type="journal article" date="2006" name="Int. J. Syst. Evol. Microbiol.">
        <title>Dyella yeojuensis sp. nov., isolated from greenhouse soil in Korea.</title>
        <authorList>
            <person name="Kim B.Y."/>
            <person name="Weon H.Y."/>
            <person name="Lee K.H."/>
            <person name="Seok S.J."/>
            <person name="Kwon S.W."/>
            <person name="Go S.J."/>
            <person name="Stackebrandt E."/>
        </authorList>
    </citation>
    <scope>NUCLEOTIDE SEQUENCE [LARGE SCALE GENOMIC DNA]</scope>
    <source>
        <strain evidence="2 3">DSM 17673</strain>
    </source>
</reference>